<dbReference type="InterPro" id="IPR018511">
    <property type="entry name" value="Hemolysin-typ_Ca-bd_CS"/>
</dbReference>
<dbReference type="PANTHER" id="PTHR38340">
    <property type="entry name" value="S-LAYER PROTEIN"/>
    <property type="match status" value="1"/>
</dbReference>
<name>A0A0N7LU71_THAGE</name>
<keyword evidence="6" id="KW-1185">Reference proteome</keyword>
<dbReference type="InterPro" id="IPR011049">
    <property type="entry name" value="Serralysin-like_metalloprot_C"/>
</dbReference>
<dbReference type="EMBL" id="CYSA01000003">
    <property type="protein sequence ID" value="CUH62682.1"/>
    <property type="molecule type" value="Genomic_DNA"/>
</dbReference>
<gene>
    <name evidence="5" type="primary">apxIA_3</name>
    <name evidence="5" type="ORF">TG4357_00246</name>
</gene>
<dbReference type="Proteomes" id="UP000051587">
    <property type="component" value="Unassembled WGS sequence"/>
</dbReference>
<dbReference type="InterPro" id="IPR028992">
    <property type="entry name" value="Hedgehog/Intein_dom"/>
</dbReference>
<dbReference type="InterPro" id="IPR001343">
    <property type="entry name" value="Hemolysn_Ca-bd"/>
</dbReference>
<dbReference type="InterPro" id="IPR050557">
    <property type="entry name" value="RTX_toxin/Mannuronan_C5-epim"/>
</dbReference>
<dbReference type="RefSeq" id="WP_058261045.1">
    <property type="nucleotide sequence ID" value="NZ_CP051181.1"/>
</dbReference>
<evidence type="ECO:0000259" key="4">
    <source>
        <dbReference type="Pfam" id="PF13403"/>
    </source>
</evidence>
<dbReference type="SUPFAM" id="SSF51294">
    <property type="entry name" value="Hedgehog/intein (Hint) domain"/>
    <property type="match status" value="1"/>
</dbReference>
<proteinExistence type="predicted"/>
<dbReference type="GO" id="GO:0005509">
    <property type="term" value="F:calcium ion binding"/>
    <property type="evidence" value="ECO:0007669"/>
    <property type="project" value="InterPro"/>
</dbReference>
<dbReference type="PROSITE" id="PS00330">
    <property type="entry name" value="HEMOLYSIN_CALCIUM"/>
    <property type="match status" value="5"/>
</dbReference>
<dbReference type="STRING" id="53501.SAMN04488043_103146"/>
<dbReference type="OrthoDB" id="6305173at2"/>
<keyword evidence="2" id="KW-0964">Secreted</keyword>
<evidence type="ECO:0000256" key="1">
    <source>
        <dbReference type="ARBA" id="ARBA00004613"/>
    </source>
</evidence>
<dbReference type="Gene3D" id="2.150.10.10">
    <property type="entry name" value="Serralysin-like metalloprotease, C-terminal"/>
    <property type="match status" value="3"/>
</dbReference>
<evidence type="ECO:0000313" key="6">
    <source>
        <dbReference type="Proteomes" id="UP000051587"/>
    </source>
</evidence>
<dbReference type="GO" id="GO:0005576">
    <property type="term" value="C:extracellular region"/>
    <property type="evidence" value="ECO:0007669"/>
    <property type="project" value="UniProtKB-SubCell"/>
</dbReference>
<evidence type="ECO:0000256" key="3">
    <source>
        <dbReference type="SAM" id="MobiDB-lite"/>
    </source>
</evidence>
<dbReference type="Pfam" id="PF00353">
    <property type="entry name" value="HemolysinCabind"/>
    <property type="match status" value="4"/>
</dbReference>
<comment type="subcellular location">
    <subcellularLocation>
        <location evidence="1">Secreted</location>
    </subcellularLocation>
</comment>
<dbReference type="InterPro" id="IPR036844">
    <property type="entry name" value="Hint_dom_sf"/>
</dbReference>
<feature type="region of interest" description="Disordered" evidence="3">
    <location>
        <begin position="531"/>
        <end position="564"/>
    </location>
</feature>
<evidence type="ECO:0000313" key="5">
    <source>
        <dbReference type="EMBL" id="CUH62682.1"/>
    </source>
</evidence>
<sequence>MNSSFIIHGIDVVSDPIVSSLAGTGQDGAGQVTLQSGTQIFGDTQIIEVVVEQIESNGELTGDTRIVGVNVFDTQADYDAGTVLYTYEPEHSADCGQIADTLNGQGDTYVQFDASMLVSNDAGAPALTTLFLAPGTDANDNYGSLIIDHHVDVDLDADGTVAAGTPETGNGVFNIASARTAYTPDLSGKYVVEGDGGDNYIDSMYLGDPEGDRVDNSDAADGSDDDVIAAGDGNDTVLGDAGNDYIDGGAGHDTLEGGDGNDTILGGAGSDRIYGGVGNDSAIGGSGNDSFEAYDGDDYFEAGDGDDWMNGDKGNDTLIGGAGNDWMRSSFGNDSLAGGTGDDYVWSGYGDDTITLENDFGNDTILMEDQEEVYGDILDMSAVSDDLTVDLRDVNQGAGTVSDGISTASFEGVEHLILGSGTDTLVLADFSGADAVEGFDAPTDNGDGSYTGHDQLDVSGLTNFDSNPVTTDDVTVSDDGSGNAVLGFPNGEALTLVGVSPSDVATTAQLAALGIPTASLNGIVEGDSSSELIDDSFTGDPEGDRVDGDDAIDPAAGSNDDIIRAGYGNDTVRAGLGDDSIDGEFGDDSLDGGSGNDTLTGGLGADTMLGGIGNDVFNISSGDSAMGGKGDDSFTVDDSLRDGDHFHIDGGVEYETNGDTLYVNGPATINYDPSDHETGTVEWMDGSVLHFAEIENVIHVPCFTKNSLIKTLRGEVPACEIRAGDLVLTRDDGFQPVNWAGSRQLGRTELLSNPTLRPVLIRKGALGDHIPDRDLIVSPQHRMLISDAKTELWFGNEEVFVPAIHLTCLDGVEQLGTDAVTYVHFMFEQHQVVQGDGAWSESFQPGDLSLLSMDHAQRNEIVALFPALNDFSADKIYPAARPTLSAKETTVLFG</sequence>
<reference evidence="5 6" key="1">
    <citation type="submission" date="2015-09" db="EMBL/GenBank/DDBJ databases">
        <authorList>
            <consortium name="Swine Surveillance"/>
        </authorList>
    </citation>
    <scope>NUCLEOTIDE SEQUENCE [LARGE SCALE GENOMIC DNA]</scope>
    <source>
        <strain evidence="5 6">CECT 4357</strain>
    </source>
</reference>
<dbReference type="Pfam" id="PF13403">
    <property type="entry name" value="Hint_2"/>
    <property type="match status" value="1"/>
</dbReference>
<accession>A0A0N7LU71</accession>
<dbReference type="SUPFAM" id="SSF51120">
    <property type="entry name" value="beta-Roll"/>
    <property type="match status" value="2"/>
</dbReference>
<protein>
    <submittedName>
        <fullName evidence="5">Hemolysin IA</fullName>
    </submittedName>
</protein>
<organism evidence="5 6">
    <name type="scientific">Thalassovita gelatinovora</name>
    <name type="common">Thalassobius gelatinovorus</name>
    <dbReference type="NCBI Taxonomy" id="53501"/>
    <lineage>
        <taxon>Bacteria</taxon>
        <taxon>Pseudomonadati</taxon>
        <taxon>Pseudomonadota</taxon>
        <taxon>Alphaproteobacteria</taxon>
        <taxon>Rhodobacterales</taxon>
        <taxon>Roseobacteraceae</taxon>
        <taxon>Thalassovita</taxon>
    </lineage>
</organism>
<dbReference type="PRINTS" id="PR00313">
    <property type="entry name" value="CABNDNGRPT"/>
</dbReference>
<dbReference type="AlphaFoldDB" id="A0A0N7LU71"/>
<feature type="domain" description="Hedgehog/Intein (Hint)" evidence="4">
    <location>
        <begin position="701"/>
        <end position="847"/>
    </location>
</feature>
<dbReference type="PANTHER" id="PTHR38340:SF1">
    <property type="entry name" value="S-LAYER PROTEIN"/>
    <property type="match status" value="1"/>
</dbReference>
<evidence type="ECO:0000256" key="2">
    <source>
        <dbReference type="ARBA" id="ARBA00022525"/>
    </source>
</evidence>